<evidence type="ECO:0000313" key="2">
    <source>
        <dbReference type="Proteomes" id="UP000019197"/>
    </source>
</evidence>
<gene>
    <name evidence="1" type="ORF">XCR1_2020009</name>
</gene>
<dbReference type="EMBL" id="CBXE010000116">
    <property type="protein sequence ID" value="CDL84633.1"/>
    <property type="molecule type" value="Genomic_DNA"/>
</dbReference>
<dbReference type="Proteomes" id="UP000019197">
    <property type="component" value="Unassembled WGS sequence"/>
</dbReference>
<accession>W1J3J0</accession>
<name>W1J3J0_9GAMM</name>
<evidence type="ECO:0000313" key="1">
    <source>
        <dbReference type="EMBL" id="CDL84633.1"/>
    </source>
</evidence>
<organism evidence="1 2">
    <name type="scientific">Xenorhabdus cabanillasii JM26</name>
    <dbReference type="NCBI Taxonomy" id="1427517"/>
    <lineage>
        <taxon>Bacteria</taxon>
        <taxon>Pseudomonadati</taxon>
        <taxon>Pseudomonadota</taxon>
        <taxon>Gammaproteobacteria</taxon>
        <taxon>Enterobacterales</taxon>
        <taxon>Morganellaceae</taxon>
        <taxon>Xenorhabdus</taxon>
    </lineage>
</organism>
<protein>
    <submittedName>
        <fullName evidence="1">Uncharacterized protein</fullName>
    </submittedName>
</protein>
<proteinExistence type="predicted"/>
<dbReference type="AlphaFoldDB" id="W1J3J0"/>
<comment type="caution">
    <text evidence="1">The sequence shown here is derived from an EMBL/GenBank/DDBJ whole genome shotgun (WGS) entry which is preliminary data.</text>
</comment>
<sequence>MCIAFFDRLHLPENVIVRQAAGVIKQDTVSAHLRFCVTRFFAEFETDLQCRNERNNQTQQPSELGTGKDRCAEKQLDKRTKLITALIKNTRHFFEVERIIYVKNDVFSGWLIGHDLVLIFYPASQVAAFVAAVLREQGDESDEISYCRLT</sequence>
<reference evidence="1 2" key="1">
    <citation type="submission" date="2013-11" db="EMBL/GenBank/DDBJ databases">
        <title>Draft genome sequence and annotation of the entomopathogenic bacterium, Xenorhabdus cabanillasi strain JM26.</title>
        <authorList>
            <person name="Gualtieri M."/>
            <person name="Ogier J.C."/>
            <person name="Pages S."/>
            <person name="Givaudan A."/>
            <person name="Gaudriault S."/>
        </authorList>
    </citation>
    <scope>NUCLEOTIDE SEQUENCE [LARGE SCALE GENOMIC DNA]</scope>
    <source>
        <strain evidence="1 2">JM26</strain>
    </source>
</reference>